<dbReference type="InterPro" id="IPR005659">
    <property type="entry name" value="Chemorcpt_Glu_NH3ase_CheD"/>
</dbReference>
<evidence type="ECO:0000256" key="3">
    <source>
        <dbReference type="HAMAP-Rule" id="MF_01440"/>
    </source>
</evidence>
<evidence type="ECO:0000256" key="4">
    <source>
        <dbReference type="SAM" id="Phobius"/>
    </source>
</evidence>
<keyword evidence="2 3" id="KW-0378">Hydrolase</keyword>
<keyword evidence="1 3" id="KW-0145">Chemotaxis</keyword>
<name>A0A8A7KFF6_9FIRM</name>
<sequence length="157" mass="17205">MNSPIRVRMAEYSVASSPEVLITIGLGSCIGIALYDKINKIGGLIHIMLPENRKGTRPAKFADTGIPLLLKKMEARGASRDNIVAKIAGGAHMFASAGDFNIQVGQKNIEAVCRILSEFNIRIKGKDVGEDYGRTMEFYLKDGSVLIRSYKKGKKFL</sequence>
<feature type="transmembrane region" description="Helical" evidence="4">
    <location>
        <begin position="20"/>
        <end position="38"/>
    </location>
</feature>
<evidence type="ECO:0000256" key="2">
    <source>
        <dbReference type="ARBA" id="ARBA00022801"/>
    </source>
</evidence>
<proteinExistence type="inferred from homology"/>
<comment type="similarity">
    <text evidence="3">Belongs to the CheD family.</text>
</comment>
<dbReference type="InterPro" id="IPR011324">
    <property type="entry name" value="Cytotoxic_necrot_fac-like_cat"/>
</dbReference>
<dbReference type="Pfam" id="PF03975">
    <property type="entry name" value="CheD"/>
    <property type="match status" value="1"/>
</dbReference>
<dbReference type="EMBL" id="CP046640">
    <property type="protein sequence ID" value="QTL98428.1"/>
    <property type="molecule type" value="Genomic_DNA"/>
</dbReference>
<gene>
    <name evidence="3" type="primary">cheD</name>
    <name evidence="5" type="ORF">GM661_10820</name>
</gene>
<comment type="catalytic activity">
    <reaction evidence="3">
        <text>L-glutaminyl-[protein] + H2O = L-glutamyl-[protein] + NH4(+)</text>
        <dbReference type="Rhea" id="RHEA:16441"/>
        <dbReference type="Rhea" id="RHEA-COMP:10207"/>
        <dbReference type="Rhea" id="RHEA-COMP:10208"/>
        <dbReference type="ChEBI" id="CHEBI:15377"/>
        <dbReference type="ChEBI" id="CHEBI:28938"/>
        <dbReference type="ChEBI" id="CHEBI:29973"/>
        <dbReference type="ChEBI" id="CHEBI:30011"/>
        <dbReference type="EC" id="3.5.1.44"/>
    </reaction>
</comment>
<organism evidence="5 6">
    <name type="scientific">Iocasia fonsfrigidae</name>
    <dbReference type="NCBI Taxonomy" id="2682810"/>
    <lineage>
        <taxon>Bacteria</taxon>
        <taxon>Bacillati</taxon>
        <taxon>Bacillota</taxon>
        <taxon>Clostridia</taxon>
        <taxon>Halanaerobiales</taxon>
        <taxon>Halanaerobiaceae</taxon>
        <taxon>Iocasia</taxon>
    </lineage>
</organism>
<protein>
    <recommendedName>
        <fullName evidence="3">Probable chemoreceptor glutamine deamidase CheD</fullName>
        <ecNumber evidence="3">3.5.1.44</ecNumber>
    </recommendedName>
</protein>
<dbReference type="Gene3D" id="3.30.1330.200">
    <property type="match status" value="1"/>
</dbReference>
<evidence type="ECO:0000256" key="1">
    <source>
        <dbReference type="ARBA" id="ARBA00022500"/>
    </source>
</evidence>
<accession>A0A8A7KFF6</accession>
<dbReference type="Proteomes" id="UP000665020">
    <property type="component" value="Chromosome"/>
</dbReference>
<dbReference type="PANTHER" id="PTHR35147">
    <property type="entry name" value="CHEMORECEPTOR GLUTAMINE DEAMIDASE CHED-RELATED"/>
    <property type="match status" value="1"/>
</dbReference>
<evidence type="ECO:0000313" key="5">
    <source>
        <dbReference type="EMBL" id="QTL98428.1"/>
    </source>
</evidence>
<comment type="function">
    <text evidence="3">Probably deamidates glutamine residues to glutamate on methyl-accepting chemotaxis receptors (MCPs), playing an important role in chemotaxis.</text>
</comment>
<keyword evidence="4" id="KW-1133">Transmembrane helix</keyword>
<dbReference type="GO" id="GO:0006935">
    <property type="term" value="P:chemotaxis"/>
    <property type="evidence" value="ECO:0007669"/>
    <property type="project" value="UniProtKB-UniRule"/>
</dbReference>
<dbReference type="PANTHER" id="PTHR35147:SF1">
    <property type="entry name" value="CHEMORECEPTOR GLUTAMINE DEAMIDASE CHED-RELATED"/>
    <property type="match status" value="1"/>
</dbReference>
<keyword evidence="4" id="KW-0812">Transmembrane</keyword>
<keyword evidence="6" id="KW-1185">Reference proteome</keyword>
<dbReference type="GO" id="GO:0050568">
    <property type="term" value="F:protein-glutamine glutaminase activity"/>
    <property type="evidence" value="ECO:0007669"/>
    <property type="project" value="UniProtKB-UniRule"/>
</dbReference>
<evidence type="ECO:0000313" key="6">
    <source>
        <dbReference type="Proteomes" id="UP000665020"/>
    </source>
</evidence>
<keyword evidence="4" id="KW-0472">Membrane</keyword>
<dbReference type="RefSeq" id="WP_125990631.1">
    <property type="nucleotide sequence ID" value="NZ_CP046640.1"/>
</dbReference>
<dbReference type="InterPro" id="IPR038592">
    <property type="entry name" value="CheD-like_sf"/>
</dbReference>
<dbReference type="KEGG" id="ifn:GM661_10820"/>
<dbReference type="EC" id="3.5.1.44" evidence="3"/>
<dbReference type="AlphaFoldDB" id="A0A8A7KFF6"/>
<dbReference type="HAMAP" id="MF_01440">
    <property type="entry name" value="CheD"/>
    <property type="match status" value="1"/>
</dbReference>
<reference evidence="5" key="1">
    <citation type="submission" date="2019-12" db="EMBL/GenBank/DDBJ databases">
        <authorList>
            <person name="zhang j."/>
            <person name="sun C.M."/>
        </authorList>
    </citation>
    <scope>NUCLEOTIDE SEQUENCE</scope>
    <source>
        <strain evidence="5">NS-1</strain>
    </source>
</reference>
<dbReference type="SUPFAM" id="SSF64438">
    <property type="entry name" value="CNF1/YfiH-like putative cysteine hydrolases"/>
    <property type="match status" value="1"/>
</dbReference>
<dbReference type="CDD" id="cd16352">
    <property type="entry name" value="CheD"/>
    <property type="match status" value="1"/>
</dbReference>